<dbReference type="AlphaFoldDB" id="A0A350HB33"/>
<dbReference type="EMBL" id="DMZY01000183">
    <property type="protein sequence ID" value="HAV92749.1"/>
    <property type="molecule type" value="Genomic_DNA"/>
</dbReference>
<gene>
    <name evidence="3" type="ORF">DCW38_06170</name>
</gene>
<dbReference type="SUPFAM" id="SSF53323">
    <property type="entry name" value="Pyruvate-ferredoxin oxidoreductase, PFOR, domain III"/>
    <property type="match status" value="1"/>
</dbReference>
<dbReference type="Gene3D" id="3.40.920.10">
    <property type="entry name" value="Pyruvate-ferredoxin oxidoreductase, PFOR, domain III"/>
    <property type="match status" value="1"/>
</dbReference>
<dbReference type="Proteomes" id="UP000264062">
    <property type="component" value="Unassembled WGS sequence"/>
</dbReference>
<evidence type="ECO:0000259" key="2">
    <source>
        <dbReference type="Pfam" id="PF01558"/>
    </source>
</evidence>
<protein>
    <submittedName>
        <fullName evidence="3">Indolepyruvate oxidoreductase subunit beta</fullName>
    </submittedName>
</protein>
<evidence type="ECO:0000313" key="3">
    <source>
        <dbReference type="EMBL" id="HAV92749.1"/>
    </source>
</evidence>
<comment type="caution">
    <text evidence="3">The sequence shown here is derived from an EMBL/GenBank/DDBJ whole genome shotgun (WGS) entry which is preliminary data.</text>
</comment>
<dbReference type="NCBIfam" id="NF005325">
    <property type="entry name" value="PRK06853.1-5"/>
    <property type="match status" value="1"/>
</dbReference>
<dbReference type="InterPro" id="IPR052198">
    <property type="entry name" value="IorB_Oxidoreductase"/>
</dbReference>
<evidence type="ECO:0000256" key="1">
    <source>
        <dbReference type="ARBA" id="ARBA00023002"/>
    </source>
</evidence>
<dbReference type="PANTHER" id="PTHR43854:SF1">
    <property type="entry name" value="INDOLEPYRUVATE OXIDOREDUCTASE SUBUNIT IORB"/>
    <property type="match status" value="1"/>
</dbReference>
<name>A0A350HB33_UNCW3</name>
<dbReference type="GO" id="GO:0016903">
    <property type="term" value="F:oxidoreductase activity, acting on the aldehyde or oxo group of donors"/>
    <property type="evidence" value="ECO:0007669"/>
    <property type="project" value="InterPro"/>
</dbReference>
<keyword evidence="1" id="KW-0560">Oxidoreductase</keyword>
<dbReference type="Pfam" id="PF01558">
    <property type="entry name" value="POR"/>
    <property type="match status" value="1"/>
</dbReference>
<dbReference type="NCBIfam" id="NF005322">
    <property type="entry name" value="PRK06853.1-2"/>
    <property type="match status" value="1"/>
</dbReference>
<organism evidence="3 4">
    <name type="scientific">candidate division WOR-3 bacterium</name>
    <dbReference type="NCBI Taxonomy" id="2052148"/>
    <lineage>
        <taxon>Bacteria</taxon>
        <taxon>Bacteria division WOR-3</taxon>
    </lineage>
</organism>
<dbReference type="InterPro" id="IPR019752">
    <property type="entry name" value="Pyrv/ketoisovalerate_OxRed_cat"/>
</dbReference>
<accession>A0A350HB33</accession>
<dbReference type="InterPro" id="IPR002869">
    <property type="entry name" value="Pyrv_flavodox_OxRed_cen"/>
</dbReference>
<sequence>MNTKIIIAGVGGQGILLASDILCEVAMKAGFDTKKSEVHGMSQRGGDVVSHVIFGEKVYSPLISYNEADVILSFEQVEALRNLDYLKDGGVMIINDIRILPVPVASGMADYPKDAVGEVKKFVKNTIVLDAESMAKELGNVKVMNVILLGVMAKQVKIIKKEIWIEALKANVPPKTIDVNIKAFEKGYDFS</sequence>
<keyword evidence="3" id="KW-0670">Pyruvate</keyword>
<dbReference type="PANTHER" id="PTHR43854">
    <property type="entry name" value="INDOLEPYRUVATE OXIDOREDUCTASE SUBUNIT IORB"/>
    <property type="match status" value="1"/>
</dbReference>
<feature type="domain" description="Pyruvate/ketoisovalerate oxidoreductase catalytic" evidence="2">
    <location>
        <begin position="11"/>
        <end position="189"/>
    </location>
</feature>
<reference evidence="3 4" key="1">
    <citation type="journal article" date="2018" name="Nat. Biotechnol.">
        <title>A standardized bacterial taxonomy based on genome phylogeny substantially revises the tree of life.</title>
        <authorList>
            <person name="Parks D.H."/>
            <person name="Chuvochina M."/>
            <person name="Waite D.W."/>
            <person name="Rinke C."/>
            <person name="Skarshewski A."/>
            <person name="Chaumeil P.A."/>
            <person name="Hugenholtz P."/>
        </authorList>
    </citation>
    <scope>NUCLEOTIDE SEQUENCE [LARGE SCALE GENOMIC DNA]</scope>
    <source>
        <strain evidence="3">UBA9956</strain>
    </source>
</reference>
<evidence type="ECO:0000313" key="4">
    <source>
        <dbReference type="Proteomes" id="UP000264062"/>
    </source>
</evidence>
<proteinExistence type="predicted"/>